<feature type="domain" description="Heterokaryon incompatibility" evidence="2">
    <location>
        <begin position="245"/>
        <end position="397"/>
    </location>
</feature>
<feature type="compositionally biased region" description="Polar residues" evidence="1">
    <location>
        <begin position="1"/>
        <end position="22"/>
    </location>
</feature>
<gene>
    <name evidence="3" type="ORF">B0H65DRAFT_183583</name>
</gene>
<dbReference type="Pfam" id="PF06985">
    <property type="entry name" value="HET"/>
    <property type="match status" value="1"/>
</dbReference>
<evidence type="ECO:0000313" key="3">
    <source>
        <dbReference type="EMBL" id="KAK3344718.1"/>
    </source>
</evidence>
<protein>
    <submittedName>
        <fullName evidence="3">Heterokaryon incompatibility protein-domain-containing protein</fullName>
    </submittedName>
</protein>
<organism evidence="3 4">
    <name type="scientific">Neurospora tetraspora</name>
    <dbReference type="NCBI Taxonomy" id="94610"/>
    <lineage>
        <taxon>Eukaryota</taxon>
        <taxon>Fungi</taxon>
        <taxon>Dikarya</taxon>
        <taxon>Ascomycota</taxon>
        <taxon>Pezizomycotina</taxon>
        <taxon>Sordariomycetes</taxon>
        <taxon>Sordariomycetidae</taxon>
        <taxon>Sordariales</taxon>
        <taxon>Sordariaceae</taxon>
        <taxon>Neurospora</taxon>
    </lineage>
</organism>
<comment type="caution">
    <text evidence="3">The sequence shown here is derived from an EMBL/GenBank/DDBJ whole genome shotgun (WGS) entry which is preliminary data.</text>
</comment>
<reference evidence="3" key="1">
    <citation type="journal article" date="2023" name="Mol. Phylogenet. Evol.">
        <title>Genome-scale phylogeny and comparative genomics of the fungal order Sordariales.</title>
        <authorList>
            <person name="Hensen N."/>
            <person name="Bonometti L."/>
            <person name="Westerberg I."/>
            <person name="Brannstrom I.O."/>
            <person name="Guillou S."/>
            <person name="Cros-Aarteil S."/>
            <person name="Calhoun S."/>
            <person name="Haridas S."/>
            <person name="Kuo A."/>
            <person name="Mondo S."/>
            <person name="Pangilinan J."/>
            <person name="Riley R."/>
            <person name="LaButti K."/>
            <person name="Andreopoulos B."/>
            <person name="Lipzen A."/>
            <person name="Chen C."/>
            <person name="Yan M."/>
            <person name="Daum C."/>
            <person name="Ng V."/>
            <person name="Clum A."/>
            <person name="Steindorff A."/>
            <person name="Ohm R.A."/>
            <person name="Martin F."/>
            <person name="Silar P."/>
            <person name="Natvig D.O."/>
            <person name="Lalanne C."/>
            <person name="Gautier V."/>
            <person name="Ament-Velasquez S.L."/>
            <person name="Kruys A."/>
            <person name="Hutchinson M.I."/>
            <person name="Powell A.J."/>
            <person name="Barry K."/>
            <person name="Miller A.N."/>
            <person name="Grigoriev I.V."/>
            <person name="Debuchy R."/>
            <person name="Gladieux P."/>
            <person name="Hiltunen Thoren M."/>
            <person name="Johannesson H."/>
        </authorList>
    </citation>
    <scope>NUCLEOTIDE SEQUENCE</scope>
    <source>
        <strain evidence="3">CBS 560.94</strain>
    </source>
</reference>
<name>A0AAE0JEW0_9PEZI</name>
<dbReference type="InterPro" id="IPR010730">
    <property type="entry name" value="HET"/>
</dbReference>
<dbReference type="Proteomes" id="UP001278500">
    <property type="component" value="Unassembled WGS sequence"/>
</dbReference>
<sequence>MESSFSSRRQLSVQQADSTTGGTDDGPHQLSTITEIPLIRNKKLPKVCKRCKKIDFKAAFGMTLFSPEFVFFLGKLEKEGSCILCRFFYSMRCRPKENKRHGEIGVYTLRSYDFKTILTGTDSAAYDVHGCAHSRVLCVLAGEPDYYEGDHEFPTSGHWIVPQVSSTGPFFDSNYAEPHLTALPFFPGSINYSLLRAWCERCDNHHETCASGTTKTGDKQSAGPVVRCIDCHTREVVEINTSDRYLALSYVWGAQSAPVSADDIGTTQTLSPKSVRLLPNAIPKLIEDAMIVVNRLGERYLWVDQYCIDQNNADEKHAQIENMAFIYEGAYATIVAFSASNSASGLRGVNNLPRKPYPSVPQTKHPCPLSALRPSAINSAQLVASSVWMTRGWTYQEAILSRRLLFFTDYQVEFICSNAVWHECTVPQMEGKYSGGRRRALGVNFLRAISPTERPEWDDITPVSTEELFGYIEEYSGRHLSYQSDALNAITGLLSRISVVTYLGIPVYDASDFKELERRSPTPIDVDAYKQSLLVEFLVCLTWYPAHESLLRRDAFPSWSWLGWEGQVKFPDIGPGIYGYGAEVSSLWIPQQVTHDNGEIQVPFLQFLQGNLLDEGTTSVLPHVSKYLWVEGPVMKMSFALEQSIPNGSRHESFVFRNSRPSMSVMEWGLWDSPRISYRTCKPDSQSQETMHQRVITEEWDCLLLAFRTLRGEFHGHFLILDQIRLDADTEAEDYHSVVGSAELHLVSEELNKQPLFIEDLTEQEFGPGSFSGISDPTLRRKIKLG</sequence>
<proteinExistence type="predicted"/>
<keyword evidence="4" id="KW-1185">Reference proteome</keyword>
<dbReference type="PANTHER" id="PTHR33112:SF12">
    <property type="entry name" value="HETEROKARYON INCOMPATIBILITY DOMAIN-CONTAINING PROTEIN"/>
    <property type="match status" value="1"/>
</dbReference>
<dbReference type="GeneID" id="87858689"/>
<feature type="region of interest" description="Disordered" evidence="1">
    <location>
        <begin position="1"/>
        <end position="30"/>
    </location>
</feature>
<reference evidence="3" key="2">
    <citation type="submission" date="2023-06" db="EMBL/GenBank/DDBJ databases">
        <authorList>
            <consortium name="Lawrence Berkeley National Laboratory"/>
            <person name="Haridas S."/>
            <person name="Hensen N."/>
            <person name="Bonometti L."/>
            <person name="Westerberg I."/>
            <person name="Brannstrom I.O."/>
            <person name="Guillou S."/>
            <person name="Cros-Aarteil S."/>
            <person name="Calhoun S."/>
            <person name="Kuo A."/>
            <person name="Mondo S."/>
            <person name="Pangilinan J."/>
            <person name="Riley R."/>
            <person name="Labutti K."/>
            <person name="Andreopoulos B."/>
            <person name="Lipzen A."/>
            <person name="Chen C."/>
            <person name="Yanf M."/>
            <person name="Daum C."/>
            <person name="Ng V."/>
            <person name="Clum A."/>
            <person name="Steindorff A."/>
            <person name="Ohm R."/>
            <person name="Martin F."/>
            <person name="Silar P."/>
            <person name="Natvig D."/>
            <person name="Lalanne C."/>
            <person name="Gautier V."/>
            <person name="Ament-Velasquez S.L."/>
            <person name="Kruys A."/>
            <person name="Hutchinson M.I."/>
            <person name="Powell A.J."/>
            <person name="Barry K."/>
            <person name="Miller A.N."/>
            <person name="Grigoriev I.V."/>
            <person name="Debuchy R."/>
            <person name="Gladieux P."/>
            <person name="Thoren M.H."/>
            <person name="Johannesson H."/>
        </authorList>
    </citation>
    <scope>NUCLEOTIDE SEQUENCE</scope>
    <source>
        <strain evidence="3">CBS 560.94</strain>
    </source>
</reference>
<dbReference type="AlphaFoldDB" id="A0AAE0JEW0"/>
<dbReference type="EMBL" id="JAUEPP010000004">
    <property type="protein sequence ID" value="KAK3344718.1"/>
    <property type="molecule type" value="Genomic_DNA"/>
</dbReference>
<evidence type="ECO:0000256" key="1">
    <source>
        <dbReference type="SAM" id="MobiDB-lite"/>
    </source>
</evidence>
<accession>A0AAE0JEW0</accession>
<evidence type="ECO:0000313" key="4">
    <source>
        <dbReference type="Proteomes" id="UP001278500"/>
    </source>
</evidence>
<dbReference type="PANTHER" id="PTHR33112">
    <property type="entry name" value="DOMAIN PROTEIN, PUTATIVE-RELATED"/>
    <property type="match status" value="1"/>
</dbReference>
<dbReference type="RefSeq" id="XP_062681331.1">
    <property type="nucleotide sequence ID" value="XM_062821535.1"/>
</dbReference>
<evidence type="ECO:0000259" key="2">
    <source>
        <dbReference type="Pfam" id="PF06985"/>
    </source>
</evidence>